<dbReference type="PROSITE" id="PS50941">
    <property type="entry name" value="CHIT_BIND_I_2"/>
    <property type="match status" value="2"/>
</dbReference>
<dbReference type="GO" id="GO:0016787">
    <property type="term" value="F:hydrolase activity"/>
    <property type="evidence" value="ECO:0007669"/>
    <property type="project" value="UniProtKB-KW"/>
</dbReference>
<evidence type="ECO:0000256" key="7">
    <source>
        <dbReference type="ARBA" id="ARBA00023285"/>
    </source>
</evidence>
<evidence type="ECO:0000256" key="8">
    <source>
        <dbReference type="PROSITE-ProRule" id="PRU00261"/>
    </source>
</evidence>
<feature type="disulfide bond" evidence="8">
    <location>
        <begin position="119"/>
        <end position="133"/>
    </location>
</feature>
<evidence type="ECO:0000256" key="6">
    <source>
        <dbReference type="ARBA" id="ARBA00023277"/>
    </source>
</evidence>
<evidence type="ECO:0000256" key="5">
    <source>
        <dbReference type="ARBA" id="ARBA00022801"/>
    </source>
</evidence>
<feature type="domain" description="Chitin-binding type-1" evidence="10">
    <location>
        <begin position="99"/>
        <end position="147"/>
    </location>
</feature>
<feature type="domain" description="Chitin-binding type-1" evidence="10">
    <location>
        <begin position="23"/>
        <end position="70"/>
    </location>
</feature>
<feature type="disulfide bond" evidence="8">
    <location>
        <begin position="43"/>
        <end position="57"/>
    </location>
</feature>
<dbReference type="SMART" id="SM00270">
    <property type="entry name" value="ChtBD1"/>
    <property type="match status" value="2"/>
</dbReference>
<comment type="caution">
    <text evidence="11">The sequence shown here is derived from an EMBL/GenBank/DDBJ whole genome shotgun (WGS) entry which is preliminary data.</text>
</comment>
<dbReference type="Pfam" id="PF00187">
    <property type="entry name" value="Chitin_bind_1"/>
    <property type="match status" value="1"/>
</dbReference>
<evidence type="ECO:0000313" key="11">
    <source>
        <dbReference type="EMBL" id="RYN58323.1"/>
    </source>
</evidence>
<keyword evidence="7" id="KW-0170">Cobalt</keyword>
<proteinExistence type="predicted"/>
<protein>
    <recommendedName>
        <fullName evidence="10">Chitin-binding type-1 domain-containing protein</fullName>
    </recommendedName>
</protein>
<dbReference type="InterPro" id="IPR036861">
    <property type="entry name" value="Endochitinase-like_sf"/>
</dbReference>
<dbReference type="GO" id="GO:0008061">
    <property type="term" value="F:chitin binding"/>
    <property type="evidence" value="ECO:0007669"/>
    <property type="project" value="UniProtKB-UniRule"/>
</dbReference>
<accession>A0A4Q4MRQ3</accession>
<keyword evidence="2 8" id="KW-0147">Chitin-binding</keyword>
<dbReference type="SUPFAM" id="SSF57016">
    <property type="entry name" value="Plant lectins/antimicrobial peptides"/>
    <property type="match status" value="2"/>
</dbReference>
<evidence type="ECO:0000256" key="3">
    <source>
        <dbReference type="ARBA" id="ARBA00022723"/>
    </source>
</evidence>
<comment type="cofactor">
    <cofactor evidence="1">
        <name>Co(2+)</name>
        <dbReference type="ChEBI" id="CHEBI:48828"/>
    </cofactor>
</comment>
<keyword evidence="3" id="KW-0479">Metal-binding</keyword>
<evidence type="ECO:0000256" key="4">
    <source>
        <dbReference type="ARBA" id="ARBA00022729"/>
    </source>
</evidence>
<name>A0A4Q4MRQ3_9PLEO</name>
<evidence type="ECO:0000256" key="2">
    <source>
        <dbReference type="ARBA" id="ARBA00022669"/>
    </source>
</evidence>
<dbReference type="PANTHER" id="PTHR46471">
    <property type="entry name" value="CHITIN DEACETYLASE"/>
    <property type="match status" value="1"/>
</dbReference>
<evidence type="ECO:0000256" key="1">
    <source>
        <dbReference type="ARBA" id="ARBA00001941"/>
    </source>
</evidence>
<keyword evidence="4 9" id="KW-0732">Signal</keyword>
<dbReference type="EMBL" id="PDXA01000005">
    <property type="protein sequence ID" value="RYN58323.1"/>
    <property type="molecule type" value="Genomic_DNA"/>
</dbReference>
<dbReference type="Proteomes" id="UP000292402">
    <property type="component" value="Unassembled WGS sequence"/>
</dbReference>
<keyword evidence="5" id="KW-0378">Hydrolase</keyword>
<dbReference type="AlphaFoldDB" id="A0A4Q4MRQ3"/>
<organism evidence="11 12">
    <name type="scientific">Alternaria tenuissima</name>
    <dbReference type="NCBI Taxonomy" id="119927"/>
    <lineage>
        <taxon>Eukaryota</taxon>
        <taxon>Fungi</taxon>
        <taxon>Dikarya</taxon>
        <taxon>Ascomycota</taxon>
        <taxon>Pezizomycotina</taxon>
        <taxon>Dothideomycetes</taxon>
        <taxon>Pleosporomycetidae</taxon>
        <taxon>Pleosporales</taxon>
        <taxon>Pleosporineae</taxon>
        <taxon>Pleosporaceae</taxon>
        <taxon>Alternaria</taxon>
        <taxon>Alternaria sect. Alternaria</taxon>
        <taxon>Alternaria alternata complex</taxon>
    </lineage>
</organism>
<gene>
    <name evidence="11" type="ORF">AA0114_g1956</name>
</gene>
<dbReference type="PANTHER" id="PTHR46471:SF2">
    <property type="entry name" value="CHITIN DEACETYLASE-RELATED"/>
    <property type="match status" value="1"/>
</dbReference>
<dbReference type="GO" id="GO:0046872">
    <property type="term" value="F:metal ion binding"/>
    <property type="evidence" value="ECO:0007669"/>
    <property type="project" value="UniProtKB-KW"/>
</dbReference>
<dbReference type="Gene3D" id="3.30.60.10">
    <property type="entry name" value="Endochitinase-like"/>
    <property type="match status" value="2"/>
</dbReference>
<comment type="caution">
    <text evidence="8">Lacks conserved residue(s) required for the propagation of feature annotation.</text>
</comment>
<reference evidence="12" key="1">
    <citation type="journal article" date="2019" name="bioRxiv">
        <title>Genomics, evolutionary history and diagnostics of the Alternaria alternata species group including apple and Asian pear pathotypes.</title>
        <authorList>
            <person name="Armitage A.D."/>
            <person name="Cockerton H.M."/>
            <person name="Sreenivasaprasad S."/>
            <person name="Woodhall J.W."/>
            <person name="Lane C.R."/>
            <person name="Harrison R.J."/>
            <person name="Clarkson J.P."/>
        </authorList>
    </citation>
    <scope>NUCLEOTIDE SEQUENCE [LARGE SCALE GENOMIC DNA]</scope>
    <source>
        <strain evidence="12">FERA 1082</strain>
    </source>
</reference>
<keyword evidence="6" id="KW-0119">Carbohydrate metabolism</keyword>
<evidence type="ECO:0000313" key="12">
    <source>
        <dbReference type="Proteomes" id="UP000292402"/>
    </source>
</evidence>
<dbReference type="InterPro" id="IPR001002">
    <property type="entry name" value="Chitin-bd_1"/>
</dbReference>
<sequence length="177" mass="18390">MRGLSFLTLGLVLCVEAATISKDARCGAPGKGTSCLNSKWGSCCSQYGWCGSTKDYCETGCQVGFGSCKKVPVSSTKTTVSTATGLAPSASPKQPISKNARCGAGFGGQTCQGSKWGNCCSQYFYCGSSYDYCGPQSCQKGYGKCDPAPSSSRSSSSSSTIIPSSAHCQQYHYIVIS</sequence>
<evidence type="ECO:0000259" key="10">
    <source>
        <dbReference type="PROSITE" id="PS50941"/>
    </source>
</evidence>
<keyword evidence="8" id="KW-1015">Disulfide bond</keyword>
<feature type="signal peptide" evidence="9">
    <location>
        <begin position="1"/>
        <end position="17"/>
    </location>
</feature>
<evidence type="ECO:0000256" key="9">
    <source>
        <dbReference type="SAM" id="SignalP"/>
    </source>
</evidence>
<feature type="chain" id="PRO_5020532707" description="Chitin-binding type-1 domain-containing protein" evidence="9">
    <location>
        <begin position="18"/>
        <end position="177"/>
    </location>
</feature>